<evidence type="ECO:0000313" key="3">
    <source>
        <dbReference type="Proteomes" id="UP000288216"/>
    </source>
</evidence>
<feature type="region of interest" description="Disordered" evidence="1">
    <location>
        <begin position="87"/>
        <end position="116"/>
    </location>
</feature>
<accession>A0A401QKC5</accession>
<comment type="caution">
    <text evidence="2">The sequence shown here is derived from an EMBL/GenBank/DDBJ whole genome shotgun (WGS) entry which is preliminary data.</text>
</comment>
<dbReference type="AlphaFoldDB" id="A0A401QKC5"/>
<evidence type="ECO:0000256" key="1">
    <source>
        <dbReference type="SAM" id="MobiDB-lite"/>
    </source>
</evidence>
<dbReference type="Proteomes" id="UP000288216">
    <property type="component" value="Unassembled WGS sequence"/>
</dbReference>
<keyword evidence="3" id="KW-1185">Reference proteome</keyword>
<dbReference type="EMBL" id="BFAA01218050">
    <property type="protein sequence ID" value="GCB85871.1"/>
    <property type="molecule type" value="Genomic_DNA"/>
</dbReference>
<gene>
    <name evidence="2" type="ORF">scyTo_0026594</name>
</gene>
<feature type="compositionally biased region" description="Basic and acidic residues" evidence="1">
    <location>
        <begin position="99"/>
        <end position="116"/>
    </location>
</feature>
<protein>
    <submittedName>
        <fullName evidence="2">Uncharacterized protein</fullName>
    </submittedName>
</protein>
<organism evidence="2 3">
    <name type="scientific">Scyliorhinus torazame</name>
    <name type="common">Cloudy catshark</name>
    <name type="synonym">Catulus torazame</name>
    <dbReference type="NCBI Taxonomy" id="75743"/>
    <lineage>
        <taxon>Eukaryota</taxon>
        <taxon>Metazoa</taxon>
        <taxon>Chordata</taxon>
        <taxon>Craniata</taxon>
        <taxon>Vertebrata</taxon>
        <taxon>Chondrichthyes</taxon>
        <taxon>Elasmobranchii</taxon>
        <taxon>Galeomorphii</taxon>
        <taxon>Galeoidea</taxon>
        <taxon>Carcharhiniformes</taxon>
        <taxon>Scyliorhinidae</taxon>
        <taxon>Scyliorhinus</taxon>
    </lineage>
</organism>
<evidence type="ECO:0000313" key="2">
    <source>
        <dbReference type="EMBL" id="GCB85871.1"/>
    </source>
</evidence>
<proteinExistence type="predicted"/>
<reference evidence="2 3" key="1">
    <citation type="journal article" date="2018" name="Nat. Ecol. Evol.">
        <title>Shark genomes provide insights into elasmobranch evolution and the origin of vertebrates.</title>
        <authorList>
            <person name="Hara Y"/>
            <person name="Yamaguchi K"/>
            <person name="Onimaru K"/>
            <person name="Kadota M"/>
            <person name="Koyanagi M"/>
            <person name="Keeley SD"/>
            <person name="Tatsumi K"/>
            <person name="Tanaka K"/>
            <person name="Motone F"/>
            <person name="Kageyama Y"/>
            <person name="Nozu R"/>
            <person name="Adachi N"/>
            <person name="Nishimura O"/>
            <person name="Nakagawa R"/>
            <person name="Tanegashima C"/>
            <person name="Kiyatake I"/>
            <person name="Matsumoto R"/>
            <person name="Murakumo K"/>
            <person name="Nishida K"/>
            <person name="Terakita A"/>
            <person name="Kuratani S"/>
            <person name="Sato K"/>
            <person name="Hyodo S Kuraku.S."/>
        </authorList>
    </citation>
    <scope>NUCLEOTIDE SEQUENCE [LARGE SCALE GENOMIC DNA]</scope>
</reference>
<sequence>MYYGDIPNVHHLVLEEAEYPAAPEPSGKIQLGISVSGILRFPATPTGRRLSRDNPIGQLPVPRILLLAGKRAAPEIRAGGKEYPGKSGLAGWGMPGNLDWRDGDSQEIKSGGKEDFGKSGLVGWGMLGNQG</sequence>
<name>A0A401QKC5_SCYTO</name>